<feature type="chain" id="PRO_5041941513" evidence="1">
    <location>
        <begin position="27"/>
        <end position="92"/>
    </location>
</feature>
<evidence type="ECO:0000256" key="1">
    <source>
        <dbReference type="SAM" id="SignalP"/>
    </source>
</evidence>
<evidence type="ECO:0000313" key="3">
    <source>
        <dbReference type="Proteomes" id="UP001283341"/>
    </source>
</evidence>
<reference evidence="2" key="2">
    <citation type="submission" date="2023-06" db="EMBL/GenBank/DDBJ databases">
        <authorList>
            <consortium name="Lawrence Berkeley National Laboratory"/>
            <person name="Haridas S."/>
            <person name="Hensen N."/>
            <person name="Bonometti L."/>
            <person name="Westerberg I."/>
            <person name="Brannstrom I.O."/>
            <person name="Guillou S."/>
            <person name="Cros-Aarteil S."/>
            <person name="Calhoun S."/>
            <person name="Kuo A."/>
            <person name="Mondo S."/>
            <person name="Pangilinan J."/>
            <person name="Riley R."/>
            <person name="Labutti K."/>
            <person name="Andreopoulos B."/>
            <person name="Lipzen A."/>
            <person name="Chen C."/>
            <person name="Yanf M."/>
            <person name="Daum C."/>
            <person name="Ng V."/>
            <person name="Clum A."/>
            <person name="Steindorff A."/>
            <person name="Ohm R."/>
            <person name="Martin F."/>
            <person name="Silar P."/>
            <person name="Natvig D."/>
            <person name="Lalanne C."/>
            <person name="Gautier V."/>
            <person name="Ament-Velasquez S.L."/>
            <person name="Kruys A."/>
            <person name="Hutchinson M.I."/>
            <person name="Powell A.J."/>
            <person name="Barry K."/>
            <person name="Miller A.N."/>
            <person name="Grigoriev I.V."/>
            <person name="Debuchy R."/>
            <person name="Gladieux P."/>
            <person name="Thoren M.H."/>
            <person name="Johannesson H."/>
        </authorList>
    </citation>
    <scope>NUCLEOTIDE SEQUENCE</scope>
    <source>
        <strain evidence="2">CBS 118394</strain>
    </source>
</reference>
<sequence>MSVDRTRLVGLCAVALSLWSEKVAWSVRPGLVRISIDSYDLLVPLKENGVDIPNFYPLAWSGHVLFLGFPFARWVGRLPHDFDHDGWQAFVL</sequence>
<evidence type="ECO:0000313" key="2">
    <source>
        <dbReference type="EMBL" id="KAK3315175.1"/>
    </source>
</evidence>
<proteinExistence type="predicted"/>
<dbReference type="Proteomes" id="UP001283341">
    <property type="component" value="Unassembled WGS sequence"/>
</dbReference>
<organism evidence="2 3">
    <name type="scientific">Apodospora peruviana</name>
    <dbReference type="NCBI Taxonomy" id="516989"/>
    <lineage>
        <taxon>Eukaryota</taxon>
        <taxon>Fungi</taxon>
        <taxon>Dikarya</taxon>
        <taxon>Ascomycota</taxon>
        <taxon>Pezizomycotina</taxon>
        <taxon>Sordariomycetes</taxon>
        <taxon>Sordariomycetidae</taxon>
        <taxon>Sordariales</taxon>
        <taxon>Lasiosphaeriaceae</taxon>
        <taxon>Apodospora</taxon>
    </lineage>
</organism>
<dbReference type="AlphaFoldDB" id="A0AAE0HYI2"/>
<keyword evidence="1" id="KW-0732">Signal</keyword>
<keyword evidence="3" id="KW-1185">Reference proteome</keyword>
<dbReference type="EMBL" id="JAUEDM010000006">
    <property type="protein sequence ID" value="KAK3315175.1"/>
    <property type="molecule type" value="Genomic_DNA"/>
</dbReference>
<reference evidence="2" key="1">
    <citation type="journal article" date="2023" name="Mol. Phylogenet. Evol.">
        <title>Genome-scale phylogeny and comparative genomics of the fungal order Sordariales.</title>
        <authorList>
            <person name="Hensen N."/>
            <person name="Bonometti L."/>
            <person name="Westerberg I."/>
            <person name="Brannstrom I.O."/>
            <person name="Guillou S."/>
            <person name="Cros-Aarteil S."/>
            <person name="Calhoun S."/>
            <person name="Haridas S."/>
            <person name="Kuo A."/>
            <person name="Mondo S."/>
            <person name="Pangilinan J."/>
            <person name="Riley R."/>
            <person name="LaButti K."/>
            <person name="Andreopoulos B."/>
            <person name="Lipzen A."/>
            <person name="Chen C."/>
            <person name="Yan M."/>
            <person name="Daum C."/>
            <person name="Ng V."/>
            <person name="Clum A."/>
            <person name="Steindorff A."/>
            <person name="Ohm R.A."/>
            <person name="Martin F."/>
            <person name="Silar P."/>
            <person name="Natvig D.O."/>
            <person name="Lalanne C."/>
            <person name="Gautier V."/>
            <person name="Ament-Velasquez S.L."/>
            <person name="Kruys A."/>
            <person name="Hutchinson M.I."/>
            <person name="Powell A.J."/>
            <person name="Barry K."/>
            <person name="Miller A.N."/>
            <person name="Grigoriev I.V."/>
            <person name="Debuchy R."/>
            <person name="Gladieux P."/>
            <person name="Hiltunen Thoren M."/>
            <person name="Johannesson H."/>
        </authorList>
    </citation>
    <scope>NUCLEOTIDE SEQUENCE</scope>
    <source>
        <strain evidence="2">CBS 118394</strain>
    </source>
</reference>
<gene>
    <name evidence="2" type="ORF">B0H66DRAFT_335838</name>
</gene>
<accession>A0AAE0HYI2</accession>
<comment type="caution">
    <text evidence="2">The sequence shown here is derived from an EMBL/GenBank/DDBJ whole genome shotgun (WGS) entry which is preliminary data.</text>
</comment>
<protein>
    <submittedName>
        <fullName evidence="2">Uncharacterized protein</fullName>
    </submittedName>
</protein>
<name>A0AAE0HYI2_9PEZI</name>
<feature type="signal peptide" evidence="1">
    <location>
        <begin position="1"/>
        <end position="26"/>
    </location>
</feature>